<dbReference type="InterPro" id="IPR036322">
    <property type="entry name" value="WD40_repeat_dom_sf"/>
</dbReference>
<dbReference type="PANTHER" id="PTHR10039:SF17">
    <property type="entry name" value="FUNGAL STAND N-TERMINAL GOODBYE DOMAIN-CONTAINING PROTEIN-RELATED"/>
    <property type="match status" value="1"/>
</dbReference>
<dbReference type="SMART" id="SM00320">
    <property type="entry name" value="WD40"/>
    <property type="match status" value="7"/>
</dbReference>
<keyword evidence="2" id="KW-0853">WD repeat</keyword>
<dbReference type="STRING" id="2282107.A0A286UPM0"/>
<dbReference type="InterPro" id="IPR015943">
    <property type="entry name" value="WD40/YVTN_repeat-like_dom_sf"/>
</dbReference>
<dbReference type="Proteomes" id="UP000217199">
    <property type="component" value="Unassembled WGS sequence"/>
</dbReference>
<keyword evidence="1" id="KW-0677">Repeat</keyword>
<keyword evidence="5" id="KW-1185">Reference proteome</keyword>
<dbReference type="SMART" id="SM00382">
    <property type="entry name" value="AAA"/>
    <property type="match status" value="1"/>
</dbReference>
<name>A0A286UPM0_9AGAM</name>
<evidence type="ECO:0000259" key="3">
    <source>
        <dbReference type="PROSITE" id="PS50837"/>
    </source>
</evidence>
<dbReference type="InterPro" id="IPR007111">
    <property type="entry name" value="NACHT_NTPase"/>
</dbReference>
<dbReference type="InterPro" id="IPR027417">
    <property type="entry name" value="P-loop_NTPase"/>
</dbReference>
<dbReference type="PROSITE" id="PS50837">
    <property type="entry name" value="NACHT"/>
    <property type="match status" value="1"/>
</dbReference>
<evidence type="ECO:0000256" key="1">
    <source>
        <dbReference type="ARBA" id="ARBA00022737"/>
    </source>
</evidence>
<evidence type="ECO:0000313" key="4">
    <source>
        <dbReference type="EMBL" id="PAV21528.1"/>
    </source>
</evidence>
<gene>
    <name evidence="4" type="ORF">PNOK_0148500</name>
</gene>
<sequence length="926" mass="104205">MQYNPFASTYFATSGTYNDVAVDQTNNTFQGPVIVQTNSPFNQDSNVHSALIRELRDRLNPSDFFGDDQPHCLEGTREQVLQSIDEWVSATGYPNVLLLTGGAGTGKSTIATTVAGKYQRSKQLGCHIFFVRGRSDPGDVLESIAYYLAVYSQTIAESLVKQLKDSGNLGPSNLKTKFDILLRDTLSAVAANVDSPIVIILDALDEHGTPETRQSLFNVLRDCLSTLPDNFRILITSRPDEDFSPLISSPSFKIITLDQHSDESKLNVYTYIKHQFDQMRSSGRLTVPDDYEWDKSIQTLADSADGLFIWASTAVRFVSEGRQFRYNCFQNLVSNAKLLDLGELYTTILVRALEWNEENKEIFKNIFSLILFAKRPLSDEEITGFLGIDMDVTSNILSHLRSLVRYESGNPINIRHTSFYDYLVSCKEMPWYIDADEQKVYIASKCLERMGDSLRYNICNIPSSSIFNTDIPDIENLVSRYIPPFLKYICYYWAHHLQDVSYSQKLCSQLRSFAHHQLLFWFEVLSLTNTFNDHVGPALLFAIDWVGKNDPELSSFLRDAHLQASTYSEPISKSVLQIYTSLLPLTKEESTMSMHYAEYASTGCRVEYIGRKRRNDCIKTIQVGDIYTPIDFLLFSPDGMRILSNSMRGLCVWDVTSGELIAGPFAGNDRSSVLSAAYSLDGRCIISVSRSGVITKWDIFTGRIVWEREIDKREIDLSQVVSAVFSPNMTSIVLGNDKGIIGIWDVDTGMQDGELLWGCIGFINCLSFSSDGQYLASRSNDTTITILDMDRREIVFSPFRRRTRRVTAPNASPSEKGIISGSGDEAILLWSASTGEILHKIKCENEVYSVAHSPDGCVILGGGYGWMNMWNVVDARVLPKVFQVYGDIRHLSFSPDGSRFAFTSGRDEIQIWDAPWSVEETNFGPK</sequence>
<dbReference type="Gene3D" id="2.130.10.10">
    <property type="entry name" value="YVTN repeat-like/Quinoprotein amine dehydrogenase"/>
    <property type="match status" value="2"/>
</dbReference>
<dbReference type="SUPFAM" id="SSF52540">
    <property type="entry name" value="P-loop containing nucleoside triphosphate hydrolases"/>
    <property type="match status" value="1"/>
</dbReference>
<evidence type="ECO:0000313" key="5">
    <source>
        <dbReference type="Proteomes" id="UP000217199"/>
    </source>
</evidence>
<dbReference type="InterPro" id="IPR001680">
    <property type="entry name" value="WD40_rpt"/>
</dbReference>
<dbReference type="SUPFAM" id="SSF50978">
    <property type="entry name" value="WD40 repeat-like"/>
    <property type="match status" value="1"/>
</dbReference>
<dbReference type="Gene3D" id="3.40.50.300">
    <property type="entry name" value="P-loop containing nucleotide triphosphate hydrolases"/>
    <property type="match status" value="1"/>
</dbReference>
<feature type="repeat" description="WD" evidence="2">
    <location>
        <begin position="799"/>
        <end position="840"/>
    </location>
</feature>
<dbReference type="EMBL" id="NBII01000002">
    <property type="protein sequence ID" value="PAV21528.1"/>
    <property type="molecule type" value="Genomic_DNA"/>
</dbReference>
<proteinExistence type="predicted"/>
<evidence type="ECO:0000256" key="2">
    <source>
        <dbReference type="PROSITE-ProRule" id="PRU00221"/>
    </source>
</evidence>
<dbReference type="Pfam" id="PF24883">
    <property type="entry name" value="NPHP3_N"/>
    <property type="match status" value="1"/>
</dbReference>
<comment type="caution">
    <text evidence="4">The sequence shown here is derived from an EMBL/GenBank/DDBJ whole genome shotgun (WGS) entry which is preliminary data.</text>
</comment>
<accession>A0A286UPM0</accession>
<feature type="domain" description="NACHT" evidence="3">
    <location>
        <begin position="95"/>
        <end position="240"/>
    </location>
</feature>
<dbReference type="PANTHER" id="PTHR10039">
    <property type="entry name" value="AMELOGENIN"/>
    <property type="match status" value="1"/>
</dbReference>
<organism evidence="4 5">
    <name type="scientific">Pyrrhoderma noxium</name>
    <dbReference type="NCBI Taxonomy" id="2282107"/>
    <lineage>
        <taxon>Eukaryota</taxon>
        <taxon>Fungi</taxon>
        <taxon>Dikarya</taxon>
        <taxon>Basidiomycota</taxon>
        <taxon>Agaricomycotina</taxon>
        <taxon>Agaricomycetes</taxon>
        <taxon>Hymenochaetales</taxon>
        <taxon>Hymenochaetaceae</taxon>
        <taxon>Pyrrhoderma</taxon>
    </lineage>
</organism>
<dbReference type="InterPro" id="IPR003593">
    <property type="entry name" value="AAA+_ATPase"/>
</dbReference>
<dbReference type="InParanoid" id="A0A286UPM0"/>
<dbReference type="Pfam" id="PF00400">
    <property type="entry name" value="WD40"/>
    <property type="match status" value="1"/>
</dbReference>
<dbReference type="PROSITE" id="PS50082">
    <property type="entry name" value="WD_REPEATS_2"/>
    <property type="match status" value="1"/>
</dbReference>
<protein>
    <submittedName>
        <fullName evidence="4">WD40 domain containing protein</fullName>
    </submittedName>
</protein>
<dbReference type="OrthoDB" id="5967843at2759"/>
<reference evidence="4 5" key="1">
    <citation type="journal article" date="2017" name="Mol. Ecol.">
        <title>Comparative and population genomic landscape of Phellinus noxius: A hypervariable fungus causing root rot in trees.</title>
        <authorList>
            <person name="Chung C.L."/>
            <person name="Lee T.J."/>
            <person name="Akiba M."/>
            <person name="Lee H.H."/>
            <person name="Kuo T.H."/>
            <person name="Liu D."/>
            <person name="Ke H.M."/>
            <person name="Yokoi T."/>
            <person name="Roa M.B."/>
            <person name="Lu M.J."/>
            <person name="Chang Y.Y."/>
            <person name="Ann P.J."/>
            <person name="Tsai J.N."/>
            <person name="Chen C.Y."/>
            <person name="Tzean S.S."/>
            <person name="Ota Y."/>
            <person name="Hattori T."/>
            <person name="Sahashi N."/>
            <person name="Liou R.F."/>
            <person name="Kikuchi T."/>
            <person name="Tsai I.J."/>
        </authorList>
    </citation>
    <scope>NUCLEOTIDE SEQUENCE [LARGE SCALE GENOMIC DNA]</scope>
    <source>
        <strain evidence="4 5">FFPRI411160</strain>
    </source>
</reference>
<dbReference type="InterPro" id="IPR056884">
    <property type="entry name" value="NPHP3-like_N"/>
</dbReference>
<dbReference type="AlphaFoldDB" id="A0A286UPM0"/>